<dbReference type="OrthoDB" id="414175at2759"/>
<evidence type="ECO:0000313" key="2">
    <source>
        <dbReference type="Proteomes" id="UP000245119"/>
    </source>
</evidence>
<proteinExistence type="predicted"/>
<keyword evidence="2" id="KW-1185">Reference proteome</keyword>
<reference evidence="1 2" key="1">
    <citation type="submission" date="2018-04" db="EMBL/GenBank/DDBJ databases">
        <title>The genome of golden apple snail Pomacea canaliculata provides insight into stress tolerance and invasive adaptation.</title>
        <authorList>
            <person name="Liu C."/>
            <person name="Liu B."/>
            <person name="Ren Y."/>
            <person name="Zhang Y."/>
            <person name="Wang H."/>
            <person name="Li S."/>
            <person name="Jiang F."/>
            <person name="Yin L."/>
            <person name="Zhang G."/>
            <person name="Qian W."/>
            <person name="Fan W."/>
        </authorList>
    </citation>
    <scope>NUCLEOTIDE SEQUENCE [LARGE SCALE GENOMIC DNA]</scope>
    <source>
        <strain evidence="1">SZHN2017</strain>
        <tissue evidence="1">Muscle</tissue>
    </source>
</reference>
<sequence length="109" mass="12378">MCWIPSVESQLLKKIKAVNDTWVRRCDGHVFFVNTSIQLPDVKNLNVPDGRQHLTAKSMQAFRVPLSPSPPGLRLVPERRRRRLHRLGEPEIADEPVRPCQARVPGAPV</sequence>
<dbReference type="EMBL" id="PZQS01000009">
    <property type="protein sequence ID" value="PVD24304.1"/>
    <property type="molecule type" value="Genomic_DNA"/>
</dbReference>
<gene>
    <name evidence="1" type="ORF">C0Q70_14775</name>
</gene>
<dbReference type="Proteomes" id="UP000245119">
    <property type="component" value="Linkage Group LG9"/>
</dbReference>
<dbReference type="AlphaFoldDB" id="A0A2T7NT08"/>
<accession>A0A2T7NT08</accession>
<comment type="caution">
    <text evidence="1">The sequence shown here is derived from an EMBL/GenBank/DDBJ whole genome shotgun (WGS) entry which is preliminary data.</text>
</comment>
<protein>
    <submittedName>
        <fullName evidence="1">Uncharacterized protein</fullName>
    </submittedName>
</protein>
<dbReference type="Gene3D" id="3.90.550.50">
    <property type="match status" value="1"/>
</dbReference>
<organism evidence="1 2">
    <name type="scientific">Pomacea canaliculata</name>
    <name type="common">Golden apple snail</name>
    <dbReference type="NCBI Taxonomy" id="400727"/>
    <lineage>
        <taxon>Eukaryota</taxon>
        <taxon>Metazoa</taxon>
        <taxon>Spiralia</taxon>
        <taxon>Lophotrochozoa</taxon>
        <taxon>Mollusca</taxon>
        <taxon>Gastropoda</taxon>
        <taxon>Caenogastropoda</taxon>
        <taxon>Architaenioglossa</taxon>
        <taxon>Ampullarioidea</taxon>
        <taxon>Ampullariidae</taxon>
        <taxon>Pomacea</taxon>
    </lineage>
</organism>
<evidence type="ECO:0000313" key="1">
    <source>
        <dbReference type="EMBL" id="PVD24304.1"/>
    </source>
</evidence>
<name>A0A2T7NT08_POMCA</name>